<feature type="signal peptide" evidence="10">
    <location>
        <begin position="1"/>
        <end position="25"/>
    </location>
</feature>
<dbReference type="STRING" id="1314790.A0A1Y1YGV2"/>
<feature type="domain" description="Sphingomyelin phosphodiesterase C-terminal" evidence="12">
    <location>
        <begin position="365"/>
        <end position="432"/>
    </location>
</feature>
<protein>
    <submittedName>
        <fullName evidence="13">Uncharacterized protein</fullName>
    </submittedName>
</protein>
<evidence type="ECO:0000256" key="3">
    <source>
        <dbReference type="ARBA" id="ARBA00008234"/>
    </source>
</evidence>
<dbReference type="GO" id="GO:0000324">
    <property type="term" value="C:fungal-type vacuole"/>
    <property type="evidence" value="ECO:0007669"/>
    <property type="project" value="TreeGrafter"/>
</dbReference>
<evidence type="ECO:0000256" key="5">
    <source>
        <dbReference type="ARBA" id="ARBA00022723"/>
    </source>
</evidence>
<evidence type="ECO:0000259" key="12">
    <source>
        <dbReference type="Pfam" id="PF19272"/>
    </source>
</evidence>
<evidence type="ECO:0000313" key="14">
    <source>
        <dbReference type="Proteomes" id="UP000193498"/>
    </source>
</evidence>
<dbReference type="PANTHER" id="PTHR10340:SF55">
    <property type="entry name" value="ENDOPOLYPHOSPHATASE"/>
    <property type="match status" value="1"/>
</dbReference>
<evidence type="ECO:0000256" key="6">
    <source>
        <dbReference type="ARBA" id="ARBA00022729"/>
    </source>
</evidence>
<comment type="similarity">
    <text evidence="3">Belongs to the acid sphingomyelinase family.</text>
</comment>
<name>A0A1Y1YGV2_9FUNG</name>
<dbReference type="InterPro" id="IPR041805">
    <property type="entry name" value="ASMase/PPN1_MPP"/>
</dbReference>
<dbReference type="Gene3D" id="3.60.21.10">
    <property type="match status" value="1"/>
</dbReference>
<gene>
    <name evidence="13" type="ORF">K493DRAFT_314188</name>
</gene>
<evidence type="ECO:0000256" key="2">
    <source>
        <dbReference type="ARBA" id="ARBA00004613"/>
    </source>
</evidence>
<keyword evidence="14" id="KW-1185">Reference proteome</keyword>
<dbReference type="InterPro" id="IPR004843">
    <property type="entry name" value="Calcineurin-like_PHP"/>
</dbReference>
<proteinExistence type="inferred from homology"/>
<sequence>MSSRQSIALRLLLFTLCIAPATVLCGGAEPRKYFGKFLHLTDIHFDPTYRTNASVTQFCHRASDSGALAQTFGTLGSLCDAPVALVESSFEYLKQQHQDIDFVLYTGDSVRHDRDPGKARTSQDVIYDHQRVTEYFHKTFDLNKVKVIPAFGNVDPFMYDQVKEGPSQELSTLLALWKSLGLKLDESFLKGGYYTATIIPGRLEVISLNTNFFYKKNREVLGCEDGSNSPGLKQLLWLQRILETAIVDNTKVYIIGHIPPHDAQGNIAYYESCHRKFAYLLGKHSDIVLASFFGHTNVDSISYVFSAMNEYGINNLSDHMPSSHPGTESILGIIYTAPSIIPFRNPAMRKLSYVSRTDQAQAIGQISDYTQYYVDLDRANREGRLMYDVEYVASTAYKVENLSTESWQTILADFRKPGSPTWEAYQRYREVSPRKPYQLVIQQ</sequence>
<evidence type="ECO:0000256" key="4">
    <source>
        <dbReference type="ARBA" id="ARBA00022525"/>
    </source>
</evidence>
<dbReference type="Pfam" id="PF00149">
    <property type="entry name" value="Metallophos"/>
    <property type="match status" value="1"/>
</dbReference>
<dbReference type="AlphaFoldDB" id="A0A1Y1YGV2"/>
<dbReference type="InterPro" id="IPR029052">
    <property type="entry name" value="Metallo-depent_PP-like"/>
</dbReference>
<keyword evidence="4" id="KW-0964">Secreted</keyword>
<dbReference type="GO" id="GO:0006798">
    <property type="term" value="P:polyphosphate catabolic process"/>
    <property type="evidence" value="ECO:0007669"/>
    <property type="project" value="TreeGrafter"/>
</dbReference>
<dbReference type="InParanoid" id="A0A1Y1YGV2"/>
<keyword evidence="5" id="KW-0479">Metal-binding</keyword>
<dbReference type="GO" id="GO:0004309">
    <property type="term" value="F:exopolyphosphatase activity"/>
    <property type="evidence" value="ECO:0007669"/>
    <property type="project" value="TreeGrafter"/>
</dbReference>
<dbReference type="FunCoup" id="A0A1Y1YGV2">
    <property type="interactions" value="130"/>
</dbReference>
<dbReference type="EMBL" id="MCFE01000137">
    <property type="protein sequence ID" value="ORX97217.1"/>
    <property type="molecule type" value="Genomic_DNA"/>
</dbReference>
<dbReference type="OrthoDB" id="348678at2759"/>
<comment type="cofactor">
    <cofactor evidence="1">
        <name>Zn(2+)</name>
        <dbReference type="ChEBI" id="CHEBI:29105"/>
    </cofactor>
</comment>
<evidence type="ECO:0000256" key="10">
    <source>
        <dbReference type="SAM" id="SignalP"/>
    </source>
</evidence>
<dbReference type="GO" id="GO:0046872">
    <property type="term" value="F:metal ion binding"/>
    <property type="evidence" value="ECO:0007669"/>
    <property type="project" value="UniProtKB-KW"/>
</dbReference>
<comment type="subcellular location">
    <subcellularLocation>
        <location evidence="2">Secreted</location>
    </subcellularLocation>
</comment>
<evidence type="ECO:0000256" key="7">
    <source>
        <dbReference type="ARBA" id="ARBA00022801"/>
    </source>
</evidence>
<evidence type="ECO:0000313" key="13">
    <source>
        <dbReference type="EMBL" id="ORX97217.1"/>
    </source>
</evidence>
<keyword evidence="6 10" id="KW-0732">Signal</keyword>
<dbReference type="PANTHER" id="PTHR10340">
    <property type="entry name" value="SPHINGOMYELIN PHOSPHODIESTERASE"/>
    <property type="match status" value="1"/>
</dbReference>
<evidence type="ECO:0000259" key="11">
    <source>
        <dbReference type="Pfam" id="PF00149"/>
    </source>
</evidence>
<dbReference type="Pfam" id="PF19272">
    <property type="entry name" value="ASMase_C"/>
    <property type="match status" value="1"/>
</dbReference>
<comment type="caution">
    <text evidence="13">The sequence shown here is derived from an EMBL/GenBank/DDBJ whole genome shotgun (WGS) entry which is preliminary data.</text>
</comment>
<dbReference type="InterPro" id="IPR045473">
    <property type="entry name" value="ASM_C"/>
</dbReference>
<feature type="chain" id="PRO_5012078829" evidence="10">
    <location>
        <begin position="26"/>
        <end position="443"/>
    </location>
</feature>
<feature type="domain" description="Calcineurin-like phosphoesterase" evidence="11">
    <location>
        <begin position="36"/>
        <end position="296"/>
    </location>
</feature>
<dbReference type="GO" id="GO:0005615">
    <property type="term" value="C:extracellular space"/>
    <property type="evidence" value="ECO:0007669"/>
    <property type="project" value="TreeGrafter"/>
</dbReference>
<reference evidence="13 14" key="1">
    <citation type="submission" date="2016-07" db="EMBL/GenBank/DDBJ databases">
        <title>Pervasive Adenine N6-methylation of Active Genes in Fungi.</title>
        <authorList>
            <consortium name="DOE Joint Genome Institute"/>
            <person name="Mondo S.J."/>
            <person name="Dannebaum R.O."/>
            <person name="Kuo R.C."/>
            <person name="Labutti K."/>
            <person name="Haridas S."/>
            <person name="Kuo A."/>
            <person name="Salamov A."/>
            <person name="Ahrendt S.R."/>
            <person name="Lipzen A."/>
            <person name="Sullivan W."/>
            <person name="Andreopoulos W.B."/>
            <person name="Clum A."/>
            <person name="Lindquist E."/>
            <person name="Daum C."/>
            <person name="Ramamoorthy G.K."/>
            <person name="Gryganskyi A."/>
            <person name="Culley D."/>
            <person name="Magnuson J.K."/>
            <person name="James T.Y."/>
            <person name="O'Malley M.A."/>
            <person name="Stajich J.E."/>
            <person name="Spatafora J.W."/>
            <person name="Visel A."/>
            <person name="Grigoriev I.V."/>
        </authorList>
    </citation>
    <scope>NUCLEOTIDE SEQUENCE [LARGE SCALE GENOMIC DNA]</scope>
    <source>
        <strain evidence="13 14">CBS 931.73</strain>
    </source>
</reference>
<evidence type="ECO:0000256" key="9">
    <source>
        <dbReference type="ARBA" id="ARBA00023180"/>
    </source>
</evidence>
<accession>A0A1Y1YGV2</accession>
<evidence type="ECO:0000256" key="1">
    <source>
        <dbReference type="ARBA" id="ARBA00001947"/>
    </source>
</evidence>
<organism evidence="13 14">
    <name type="scientific">Basidiobolus meristosporus CBS 931.73</name>
    <dbReference type="NCBI Taxonomy" id="1314790"/>
    <lineage>
        <taxon>Eukaryota</taxon>
        <taxon>Fungi</taxon>
        <taxon>Fungi incertae sedis</taxon>
        <taxon>Zoopagomycota</taxon>
        <taxon>Entomophthoromycotina</taxon>
        <taxon>Basidiobolomycetes</taxon>
        <taxon>Basidiobolales</taxon>
        <taxon>Basidiobolaceae</taxon>
        <taxon>Basidiobolus</taxon>
    </lineage>
</organism>
<dbReference type="SUPFAM" id="SSF56300">
    <property type="entry name" value="Metallo-dependent phosphatases"/>
    <property type="match status" value="1"/>
</dbReference>
<dbReference type="GO" id="GO:0000298">
    <property type="term" value="F:endopolyphosphatase activity"/>
    <property type="evidence" value="ECO:0007669"/>
    <property type="project" value="TreeGrafter"/>
</dbReference>
<evidence type="ECO:0000256" key="8">
    <source>
        <dbReference type="ARBA" id="ARBA00022833"/>
    </source>
</evidence>
<keyword evidence="8" id="KW-0862">Zinc</keyword>
<dbReference type="CDD" id="cd00842">
    <property type="entry name" value="MPP_ASMase"/>
    <property type="match status" value="1"/>
</dbReference>
<keyword evidence="7" id="KW-0378">Hydrolase</keyword>
<dbReference type="Proteomes" id="UP000193498">
    <property type="component" value="Unassembled WGS sequence"/>
</dbReference>
<keyword evidence="9" id="KW-0325">Glycoprotein</keyword>
<dbReference type="GO" id="GO:0008081">
    <property type="term" value="F:phosphoric diester hydrolase activity"/>
    <property type="evidence" value="ECO:0007669"/>
    <property type="project" value="TreeGrafter"/>
</dbReference>